<dbReference type="EMBL" id="LQWZ01000006">
    <property type="protein sequence ID" value="OAH59154.1"/>
    <property type="molecule type" value="Genomic_DNA"/>
</dbReference>
<accession>A0A177L187</accession>
<dbReference type="OrthoDB" id="9808360at2"/>
<dbReference type="PROSITE" id="PS01332">
    <property type="entry name" value="HTH_RRF2_1"/>
    <property type="match status" value="1"/>
</dbReference>
<protein>
    <submittedName>
        <fullName evidence="1">Rrf2 family transcriptional regulator</fullName>
    </submittedName>
</protein>
<reference evidence="1 2" key="1">
    <citation type="submission" date="2016-01" db="EMBL/GenBank/DDBJ databases">
        <title>Investigation of taxonomic status of Bacillus aminovorans.</title>
        <authorList>
            <person name="Verma A."/>
            <person name="Pal Y."/>
            <person name="Krishnamurthi S."/>
        </authorList>
    </citation>
    <scope>NUCLEOTIDE SEQUENCE [LARGE SCALE GENOMIC DNA]</scope>
    <source>
        <strain evidence="1 2">DSM 4337</strain>
    </source>
</reference>
<dbReference type="Pfam" id="PF02082">
    <property type="entry name" value="Rrf2"/>
    <property type="match status" value="1"/>
</dbReference>
<evidence type="ECO:0000313" key="1">
    <source>
        <dbReference type="EMBL" id="OAH59154.1"/>
    </source>
</evidence>
<dbReference type="SUPFAM" id="SSF46785">
    <property type="entry name" value="Winged helix' DNA-binding domain"/>
    <property type="match status" value="1"/>
</dbReference>
<dbReference type="Proteomes" id="UP000077271">
    <property type="component" value="Unassembled WGS sequence"/>
</dbReference>
<dbReference type="InterPro" id="IPR036388">
    <property type="entry name" value="WH-like_DNA-bd_sf"/>
</dbReference>
<dbReference type="AlphaFoldDB" id="A0A177L187"/>
<proteinExistence type="predicted"/>
<dbReference type="PANTHER" id="PTHR33221:SF9">
    <property type="entry name" value="RRF2 FAMILY PROTEIN"/>
    <property type="match status" value="1"/>
</dbReference>
<organism evidence="1 2">
    <name type="scientific">Domibacillus aminovorans</name>
    <dbReference type="NCBI Taxonomy" id="29332"/>
    <lineage>
        <taxon>Bacteria</taxon>
        <taxon>Bacillati</taxon>
        <taxon>Bacillota</taxon>
        <taxon>Bacilli</taxon>
        <taxon>Bacillales</taxon>
        <taxon>Bacillaceae</taxon>
        <taxon>Domibacillus</taxon>
    </lineage>
</organism>
<dbReference type="RefSeq" id="WP_018393189.1">
    <property type="nucleotide sequence ID" value="NZ_LQWZ01000006.1"/>
</dbReference>
<dbReference type="InterPro" id="IPR000944">
    <property type="entry name" value="Tscrpt_reg_Rrf2"/>
</dbReference>
<sequence length="142" mass="15914">MKYSKATNYALHTMVHLTLEPKGQTVSMEQLASMQDLSPTYLSKILTKLVKAGLIESVPGAKGGYSISRRAQDISFLDVIEAVEGQSVLFNCAFDHDESECLIERVMIEAEVNMKKELAGRTIQSIAEQIEKRHCHETKKEK</sequence>
<dbReference type="GO" id="GO:0005829">
    <property type="term" value="C:cytosol"/>
    <property type="evidence" value="ECO:0007669"/>
    <property type="project" value="TreeGrafter"/>
</dbReference>
<dbReference type="InterPro" id="IPR030489">
    <property type="entry name" value="TR_Rrf2-type_CS"/>
</dbReference>
<gene>
    <name evidence="1" type="ORF">AWH48_16330</name>
</gene>
<evidence type="ECO:0000313" key="2">
    <source>
        <dbReference type="Proteomes" id="UP000077271"/>
    </source>
</evidence>
<dbReference type="NCBIfam" id="TIGR00738">
    <property type="entry name" value="rrf2_super"/>
    <property type="match status" value="1"/>
</dbReference>
<dbReference type="InterPro" id="IPR036390">
    <property type="entry name" value="WH_DNA-bd_sf"/>
</dbReference>
<dbReference type="GO" id="GO:0003700">
    <property type="term" value="F:DNA-binding transcription factor activity"/>
    <property type="evidence" value="ECO:0007669"/>
    <property type="project" value="TreeGrafter"/>
</dbReference>
<dbReference type="PROSITE" id="PS51197">
    <property type="entry name" value="HTH_RRF2_2"/>
    <property type="match status" value="1"/>
</dbReference>
<name>A0A177L187_9BACI</name>
<dbReference type="Gene3D" id="1.10.10.10">
    <property type="entry name" value="Winged helix-like DNA-binding domain superfamily/Winged helix DNA-binding domain"/>
    <property type="match status" value="1"/>
</dbReference>
<dbReference type="PANTHER" id="PTHR33221">
    <property type="entry name" value="WINGED HELIX-TURN-HELIX TRANSCRIPTIONAL REGULATOR, RRF2 FAMILY"/>
    <property type="match status" value="1"/>
</dbReference>
<comment type="caution">
    <text evidence="1">The sequence shown here is derived from an EMBL/GenBank/DDBJ whole genome shotgun (WGS) entry which is preliminary data.</text>
</comment>